<feature type="compositionally biased region" description="Low complexity" evidence="1">
    <location>
        <begin position="79"/>
        <end position="92"/>
    </location>
</feature>
<proteinExistence type="predicted"/>
<protein>
    <submittedName>
        <fullName evidence="2">Uncharacterized protein</fullName>
    </submittedName>
</protein>
<accession>X0RWP3</accession>
<evidence type="ECO:0000313" key="2">
    <source>
        <dbReference type="EMBL" id="GAF67426.1"/>
    </source>
</evidence>
<reference evidence="2" key="1">
    <citation type="journal article" date="2014" name="Front. Microbiol.">
        <title>High frequency of phylogenetically diverse reductive dehalogenase-homologous genes in deep subseafloor sedimentary metagenomes.</title>
        <authorList>
            <person name="Kawai M."/>
            <person name="Futagami T."/>
            <person name="Toyoda A."/>
            <person name="Takaki Y."/>
            <person name="Nishi S."/>
            <person name="Hori S."/>
            <person name="Arai W."/>
            <person name="Tsubouchi T."/>
            <person name="Morono Y."/>
            <person name="Uchiyama I."/>
            <person name="Ito T."/>
            <person name="Fujiyama A."/>
            <person name="Inagaki F."/>
            <person name="Takami H."/>
        </authorList>
    </citation>
    <scope>NUCLEOTIDE SEQUENCE</scope>
    <source>
        <strain evidence="2">Expedition CK06-06</strain>
    </source>
</reference>
<sequence>RYQTHYDAAAEQESPQKLSEKVKGFYERWSTKLSAEYYEAKEPATSQAVQSQAVQSQAVQSQVAQSQVVQSQVVQSQAVQSHAAAPVASPSVASPPPARISSTDLR</sequence>
<dbReference type="EMBL" id="BARS01008821">
    <property type="protein sequence ID" value="GAF67426.1"/>
    <property type="molecule type" value="Genomic_DNA"/>
</dbReference>
<dbReference type="AlphaFoldDB" id="X0RWP3"/>
<evidence type="ECO:0000256" key="1">
    <source>
        <dbReference type="SAM" id="MobiDB-lite"/>
    </source>
</evidence>
<name>X0RWP3_9ZZZZ</name>
<comment type="caution">
    <text evidence="2">The sequence shown here is derived from an EMBL/GenBank/DDBJ whole genome shotgun (WGS) entry which is preliminary data.</text>
</comment>
<organism evidence="2">
    <name type="scientific">marine sediment metagenome</name>
    <dbReference type="NCBI Taxonomy" id="412755"/>
    <lineage>
        <taxon>unclassified sequences</taxon>
        <taxon>metagenomes</taxon>
        <taxon>ecological metagenomes</taxon>
    </lineage>
</organism>
<gene>
    <name evidence="2" type="ORF">S01H1_16735</name>
</gene>
<feature type="region of interest" description="Disordered" evidence="1">
    <location>
        <begin position="79"/>
        <end position="106"/>
    </location>
</feature>
<feature type="non-terminal residue" evidence="2">
    <location>
        <position position="1"/>
    </location>
</feature>